<reference evidence="2" key="1">
    <citation type="submission" date="2020-11" db="EMBL/GenBank/DDBJ databases">
        <authorList>
            <consortium name="DOE Joint Genome Institute"/>
            <person name="Ahrendt S."/>
            <person name="Riley R."/>
            <person name="Andreopoulos W."/>
            <person name="Labutti K."/>
            <person name="Pangilinan J."/>
            <person name="Ruiz-Duenas F.J."/>
            <person name="Barrasa J.M."/>
            <person name="Sanchez-Garcia M."/>
            <person name="Camarero S."/>
            <person name="Miyauchi S."/>
            <person name="Serrano A."/>
            <person name="Linde D."/>
            <person name="Babiker R."/>
            <person name="Drula E."/>
            <person name="Ayuso-Fernandez I."/>
            <person name="Pacheco R."/>
            <person name="Padilla G."/>
            <person name="Ferreira P."/>
            <person name="Barriuso J."/>
            <person name="Kellner H."/>
            <person name="Castanera R."/>
            <person name="Alfaro M."/>
            <person name="Ramirez L."/>
            <person name="Pisabarro A.G."/>
            <person name="Kuo A."/>
            <person name="Tritt A."/>
            <person name="Lipzen A."/>
            <person name="He G."/>
            <person name="Yan M."/>
            <person name="Ng V."/>
            <person name="Cullen D."/>
            <person name="Martin F."/>
            <person name="Rosso M.-N."/>
            <person name="Henrissat B."/>
            <person name="Hibbett D."/>
            <person name="Martinez A.T."/>
            <person name="Grigoriev I.V."/>
        </authorList>
    </citation>
    <scope>NUCLEOTIDE SEQUENCE</scope>
    <source>
        <strain evidence="2">CIRM-BRFM 674</strain>
    </source>
</reference>
<name>A0A9P5YSG2_9AGAR</name>
<sequence>MLTSFLLSLALLSLALLSLATAVSAFIMLSRCRLYPRAMRLVSCSNYSIDRIGTQIFQLA</sequence>
<feature type="chain" id="PRO_5040324922" evidence="1">
    <location>
        <begin position="23"/>
        <end position="60"/>
    </location>
</feature>
<comment type="caution">
    <text evidence="2">The sequence shown here is derived from an EMBL/GenBank/DDBJ whole genome shotgun (WGS) entry which is preliminary data.</text>
</comment>
<evidence type="ECO:0000256" key="1">
    <source>
        <dbReference type="SAM" id="SignalP"/>
    </source>
</evidence>
<accession>A0A9P5YSG2</accession>
<dbReference type="Proteomes" id="UP000807469">
    <property type="component" value="Unassembled WGS sequence"/>
</dbReference>
<keyword evidence="1" id="KW-0732">Signal</keyword>
<proteinExistence type="predicted"/>
<gene>
    <name evidence="2" type="ORF">BDN70DRAFT_884944</name>
</gene>
<protein>
    <submittedName>
        <fullName evidence="2">Uncharacterized protein</fullName>
    </submittedName>
</protein>
<evidence type="ECO:0000313" key="3">
    <source>
        <dbReference type="Proteomes" id="UP000807469"/>
    </source>
</evidence>
<feature type="signal peptide" evidence="1">
    <location>
        <begin position="1"/>
        <end position="22"/>
    </location>
</feature>
<keyword evidence="3" id="KW-1185">Reference proteome</keyword>
<dbReference type="EMBL" id="MU155385">
    <property type="protein sequence ID" value="KAF9474326.1"/>
    <property type="molecule type" value="Genomic_DNA"/>
</dbReference>
<dbReference type="AlphaFoldDB" id="A0A9P5YSG2"/>
<evidence type="ECO:0000313" key="2">
    <source>
        <dbReference type="EMBL" id="KAF9474326.1"/>
    </source>
</evidence>
<organism evidence="2 3">
    <name type="scientific">Pholiota conissans</name>
    <dbReference type="NCBI Taxonomy" id="109636"/>
    <lineage>
        <taxon>Eukaryota</taxon>
        <taxon>Fungi</taxon>
        <taxon>Dikarya</taxon>
        <taxon>Basidiomycota</taxon>
        <taxon>Agaricomycotina</taxon>
        <taxon>Agaricomycetes</taxon>
        <taxon>Agaricomycetidae</taxon>
        <taxon>Agaricales</taxon>
        <taxon>Agaricineae</taxon>
        <taxon>Strophariaceae</taxon>
        <taxon>Pholiota</taxon>
    </lineage>
</organism>